<dbReference type="PANTHER" id="PTHR40033:SF1">
    <property type="entry name" value="CITRATE-SODIUM SYMPORTER"/>
    <property type="match status" value="1"/>
</dbReference>
<feature type="transmembrane region" description="Helical" evidence="3">
    <location>
        <begin position="188"/>
        <end position="213"/>
    </location>
</feature>
<reference evidence="5" key="1">
    <citation type="submission" date="2016-10" db="EMBL/GenBank/DDBJ databases">
        <authorList>
            <person name="Varghese N."/>
            <person name="Submissions S."/>
        </authorList>
    </citation>
    <scope>NUCLEOTIDE SEQUENCE [LARGE SCALE GENOMIC DNA]</scope>
    <source>
        <strain evidence="5">DSM 44654</strain>
    </source>
</reference>
<dbReference type="GO" id="GO:0008514">
    <property type="term" value="F:organic anion transmembrane transporter activity"/>
    <property type="evidence" value="ECO:0007669"/>
    <property type="project" value="InterPro"/>
</dbReference>
<dbReference type="GO" id="GO:0015293">
    <property type="term" value="F:symporter activity"/>
    <property type="evidence" value="ECO:0007669"/>
    <property type="project" value="UniProtKB-UniRule"/>
</dbReference>
<feature type="transmembrane region" description="Helical" evidence="3">
    <location>
        <begin position="37"/>
        <end position="58"/>
    </location>
</feature>
<keyword evidence="1" id="KW-0769">Symport</keyword>
<evidence type="ECO:0000256" key="1">
    <source>
        <dbReference type="PIRNR" id="PIRNR005348"/>
    </source>
</evidence>
<feature type="transmembrane region" description="Helical" evidence="3">
    <location>
        <begin position="129"/>
        <end position="145"/>
    </location>
</feature>
<evidence type="ECO:0000313" key="4">
    <source>
        <dbReference type="EMBL" id="SEF32218.1"/>
    </source>
</evidence>
<keyword evidence="3" id="KW-0812">Transmembrane</keyword>
<dbReference type="GO" id="GO:0005886">
    <property type="term" value="C:plasma membrane"/>
    <property type="evidence" value="ECO:0007669"/>
    <property type="project" value="UniProtKB-UniRule"/>
</dbReference>
<feature type="transmembrane region" description="Helical" evidence="3">
    <location>
        <begin position="88"/>
        <end position="108"/>
    </location>
</feature>
<dbReference type="Proteomes" id="UP000198878">
    <property type="component" value="Unassembled WGS sequence"/>
</dbReference>
<dbReference type="Pfam" id="PF03390">
    <property type="entry name" value="2HCT"/>
    <property type="match status" value="1"/>
</dbReference>
<feature type="transmembrane region" description="Helical" evidence="3">
    <location>
        <begin position="65"/>
        <end position="82"/>
    </location>
</feature>
<feature type="transmembrane region" description="Helical" evidence="3">
    <location>
        <begin position="225"/>
        <end position="246"/>
    </location>
</feature>
<feature type="transmembrane region" description="Helical" evidence="3">
    <location>
        <begin position="335"/>
        <end position="357"/>
    </location>
</feature>
<comment type="similarity">
    <text evidence="1">Belongs to the 2-hydroxycarboxylate transporter (2-HCT) (TC 2.A.24) family.</text>
</comment>
<protein>
    <submittedName>
        <fullName evidence="4">Na+/citrate or Na+/malate symporter</fullName>
    </submittedName>
</protein>
<organism evidence="4 5">
    <name type="scientific">Amycolatopsis pretoriensis</name>
    <dbReference type="NCBI Taxonomy" id="218821"/>
    <lineage>
        <taxon>Bacteria</taxon>
        <taxon>Bacillati</taxon>
        <taxon>Actinomycetota</taxon>
        <taxon>Actinomycetes</taxon>
        <taxon>Pseudonocardiales</taxon>
        <taxon>Pseudonocardiaceae</taxon>
        <taxon>Amycolatopsis</taxon>
    </lineage>
</organism>
<feature type="transmembrane region" description="Helical" evidence="3">
    <location>
        <begin position="432"/>
        <end position="452"/>
    </location>
</feature>
<keyword evidence="3" id="KW-1133">Transmembrane helix</keyword>
<keyword evidence="1 3" id="KW-0472">Membrane</keyword>
<feature type="transmembrane region" description="Helical" evidence="3">
    <location>
        <begin position="157"/>
        <end position="181"/>
    </location>
</feature>
<evidence type="ECO:0000256" key="3">
    <source>
        <dbReference type="SAM" id="Phobius"/>
    </source>
</evidence>
<evidence type="ECO:0000256" key="2">
    <source>
        <dbReference type="SAM" id="MobiDB-lite"/>
    </source>
</evidence>
<dbReference type="AlphaFoldDB" id="A0A1H5R3T7"/>
<dbReference type="PIRSF" id="PIRSF005348">
    <property type="entry name" value="YxkH"/>
    <property type="match status" value="1"/>
</dbReference>
<sequence length="454" mass="47259">MSHQTPAALTADPISEPPAPSEAPRPRLWSRLMDRDVGIVPIPVYVVLVALLITFVFTHNVTGELATVIGLMVAFAFTLAEIGKRVPVLRSIGGAAILVTFVPSYLAFRGWIPAPAAKALGDFFTTSKVLNLFIAFVIVGSILSMDRRILVRGFAKIFVPLLAGSVVAFTVGTGVGTALGLGWKETIFFVVVPIMAGGVGEGAIPLTIGYAAILGTAQGPLLAKVLPAVLVGNLVAILLSGLLNLLGKRRPHLTGNGRLEPGGGTDLLDGLDRKKPDLTPQSIAAAGVTAVVLYLCGVLALDLLGFPAPVVMLALAVLLKLAHGVTPRLQDGATFVYSFCLTALAFPVLFTFGLVQVPWKTLIAGFTPSHLLTIVATVLAMVATGFVVSRWVRIHPVEGAIVAATHSGMGGAGDIAILSASNRMRLMPFAQIATRIGGGITITLALLAAHTFGL</sequence>
<dbReference type="InterPro" id="IPR004679">
    <property type="entry name" value="2-OHcarboxylate_transport"/>
</dbReference>
<feature type="transmembrane region" description="Helical" evidence="3">
    <location>
        <begin position="369"/>
        <end position="388"/>
    </location>
</feature>
<dbReference type="STRING" id="218821.SAMN05421837_106129"/>
<name>A0A1H5R3T7_9PSEU</name>
<evidence type="ECO:0000313" key="5">
    <source>
        <dbReference type="Proteomes" id="UP000198878"/>
    </source>
</evidence>
<keyword evidence="5" id="KW-1185">Reference proteome</keyword>
<gene>
    <name evidence="4" type="ORF">SAMN05421837_106129</name>
</gene>
<accession>A0A1H5R3T7</accession>
<dbReference type="PANTHER" id="PTHR40033">
    <property type="entry name" value="NA(+)-MALATE SYMPORTER"/>
    <property type="match status" value="1"/>
</dbReference>
<feature type="region of interest" description="Disordered" evidence="2">
    <location>
        <begin position="1"/>
        <end position="22"/>
    </location>
</feature>
<keyword evidence="1" id="KW-0813">Transport</keyword>
<proteinExistence type="inferred from homology"/>
<dbReference type="EMBL" id="FNUJ01000006">
    <property type="protein sequence ID" value="SEF32218.1"/>
    <property type="molecule type" value="Genomic_DNA"/>
</dbReference>
<dbReference type="RefSeq" id="WP_208608323.1">
    <property type="nucleotide sequence ID" value="NZ_FNUJ01000006.1"/>
</dbReference>